<dbReference type="EMBL" id="CP002688">
    <property type="protein sequence ID" value="AED93913.1"/>
    <property type="molecule type" value="Genomic_DNA"/>
</dbReference>
<dbReference type="Araport" id="AT5G34870"/>
<keyword evidence="1" id="KW-0479">Metal-binding</keyword>
<dbReference type="GO" id="GO:0003676">
    <property type="term" value="F:nucleic acid binding"/>
    <property type="evidence" value="ECO:0007669"/>
    <property type="project" value="InterPro"/>
</dbReference>
<name>F4JWU5_ARATH</name>
<keyword evidence="1" id="KW-0862">Zinc</keyword>
<proteinExistence type="predicted"/>
<feature type="domain" description="CCHC-type" evidence="3">
    <location>
        <begin position="364"/>
        <end position="379"/>
    </location>
</feature>
<feature type="region of interest" description="Disordered" evidence="2">
    <location>
        <begin position="188"/>
        <end position="213"/>
    </location>
</feature>
<keyword evidence="6" id="KW-1185">Reference proteome</keyword>
<organism evidence="5 6">
    <name type="scientific">Arabidopsis thaliana</name>
    <name type="common">Mouse-ear cress</name>
    <dbReference type="NCBI Taxonomy" id="3702"/>
    <lineage>
        <taxon>Eukaryota</taxon>
        <taxon>Viridiplantae</taxon>
        <taxon>Streptophyta</taxon>
        <taxon>Embryophyta</taxon>
        <taxon>Tracheophyta</taxon>
        <taxon>Spermatophyta</taxon>
        <taxon>Magnoliopsida</taxon>
        <taxon>eudicotyledons</taxon>
        <taxon>Gunneridae</taxon>
        <taxon>Pentapetalae</taxon>
        <taxon>rosids</taxon>
        <taxon>malvids</taxon>
        <taxon>Brassicales</taxon>
        <taxon>Brassicaceae</taxon>
        <taxon>Camelineae</taxon>
        <taxon>Arabidopsis</taxon>
    </lineage>
</organism>
<evidence type="ECO:0000259" key="3">
    <source>
        <dbReference type="PROSITE" id="PS50158"/>
    </source>
</evidence>
<evidence type="ECO:0000313" key="4">
    <source>
        <dbReference type="Araport" id="AT5G34870"/>
    </source>
</evidence>
<feature type="region of interest" description="Disordered" evidence="2">
    <location>
        <begin position="41"/>
        <end position="60"/>
    </location>
</feature>
<sequence length="516" mass="57198">MSSSKGSNTVSLLHSVNVPNLENSAPSSSTDDESLFVAMNDQFMAEDSDSTESDTSIESDPSDVWKLFAVPTENATEEQVNDSLNNMLTQFYVPSTDEEGSFGVPNLGTIGEHGLKLEELNADLFDVPVIHANGAFGAMNEYGANDEYEMLMLMGNNKEDENEAIENELEHAIDQLIAECAQDFGLIGEKGGGNGNDGGDSSSDSFESLTLEPKSPSVINISSDSSQPIVMMLNPSKPESCWEIEMFKGDEPSEEEGRGRWDPMLLEQELNHEYLMNRLKLDEERSKEKMAQRIVGVNLHPLRIGYGINSKVKPRIRATARKSVRRKLPTPAKRPWEICGYIDHPTEQCLHPPQAMPYMVDCAKCYSCGGVGHVSMYCPYLAPNAGEGSSRDALVFMGKGETSHERRHEGDSKTFVKMSEEFVGDRMRKSCLNAWPIDRMCPESTKPAKGKDGQEWARMGKDGKSWACRGRNFPCRVQNRHVWTPHLRCLAAQVTNLGAKVGLVLEPKLAESWSRS</sequence>
<dbReference type="AlphaFoldDB" id="F4JWU5"/>
<dbReference type="PhylomeDB" id="F4JWU5"/>
<dbReference type="GO" id="GO:0008270">
    <property type="term" value="F:zinc ion binding"/>
    <property type="evidence" value="ECO:0007669"/>
    <property type="project" value="UniProtKB-KW"/>
</dbReference>
<feature type="region of interest" description="Disordered" evidence="2">
    <location>
        <begin position="1"/>
        <end position="34"/>
    </location>
</feature>
<evidence type="ECO:0000313" key="6">
    <source>
        <dbReference type="Proteomes" id="UP000006548"/>
    </source>
</evidence>
<dbReference type="InParanoid" id="F4JWU5"/>
<feature type="compositionally biased region" description="Gly residues" evidence="2">
    <location>
        <begin position="188"/>
        <end position="198"/>
    </location>
</feature>
<protein>
    <submittedName>
        <fullName evidence="5">Zinc knuckle (CCHC-type) family protein</fullName>
    </submittedName>
</protein>
<dbReference type="PaxDb" id="3702-AT5G34870.1"/>
<evidence type="ECO:0000256" key="2">
    <source>
        <dbReference type="SAM" id="MobiDB-lite"/>
    </source>
</evidence>
<dbReference type="TAIR" id="AT5G34870"/>
<reference evidence="5 6" key="1">
    <citation type="journal article" date="2000" name="Nature">
        <title>Sequence and analysis of chromosome 5 of the plant Arabidopsis thaliana.</title>
        <authorList>
            <consortium name="Kazusa DNA Research Institute"/>
            <consortium name="Cold Spring Harbor and Washington University in St Louis Sequencing Consortium"/>
            <consortium name="European Union Arabidopsis Genome Sequencing Consortium"/>
            <person name="Tabata S."/>
            <person name="Kaneko T."/>
            <person name="Nakamura Y."/>
            <person name="Kotani H."/>
            <person name="Kato T."/>
            <person name="Asamizu E."/>
            <person name="Miyajima N."/>
            <person name="Sasamoto S."/>
            <person name="Kimura T."/>
            <person name="Hosouchi T."/>
            <person name="Kawashima K."/>
            <person name="Kohara M."/>
            <person name="Matsumoto M."/>
            <person name="Matsuno A."/>
            <person name="Muraki A."/>
            <person name="Nakayama S."/>
            <person name="Nakazaki N."/>
            <person name="Naruo K."/>
            <person name="Okumura S."/>
            <person name="Shinpo S."/>
            <person name="Takeuchi C."/>
            <person name="Wada T."/>
            <person name="Watanabe A."/>
            <person name="Yamada M."/>
            <person name="Yasuda M."/>
            <person name="Sato S."/>
            <person name="de la Bastide M."/>
            <person name="Huang E."/>
            <person name="Spiegel L."/>
            <person name="Gnoj L."/>
            <person name="O'Shaughnessy A."/>
            <person name="Preston R."/>
            <person name="Habermann K."/>
            <person name="Murray J."/>
            <person name="Johnson D."/>
            <person name="Rohlfing T."/>
            <person name="Nelson J."/>
            <person name="Stoneking T."/>
            <person name="Pepin K."/>
            <person name="Spieth J."/>
            <person name="Sekhon M."/>
            <person name="Armstrong J."/>
            <person name="Becker M."/>
            <person name="Belter E."/>
            <person name="Cordum H."/>
            <person name="Cordes M."/>
            <person name="Courtney L."/>
            <person name="Courtney W."/>
            <person name="Dante M."/>
            <person name="Du H."/>
            <person name="Edwards J."/>
            <person name="Fryman J."/>
            <person name="Haakensen B."/>
            <person name="Lamar E."/>
            <person name="Latreille P."/>
            <person name="Leonard S."/>
            <person name="Meyer R."/>
            <person name="Mulvaney E."/>
            <person name="Ozersky P."/>
            <person name="Riley A."/>
            <person name="Strowmatt C."/>
            <person name="Wagner-McPherson C."/>
            <person name="Wollam A."/>
            <person name="Yoakum M."/>
            <person name="Bell M."/>
            <person name="Dedhia N."/>
            <person name="Parnell L."/>
            <person name="Shah R."/>
            <person name="Rodriguez M."/>
            <person name="See L.H."/>
            <person name="Vil D."/>
            <person name="Baker J."/>
            <person name="Kirchoff K."/>
            <person name="Toth K."/>
            <person name="King L."/>
            <person name="Bahret A."/>
            <person name="Miller B."/>
            <person name="Marra M."/>
            <person name="Martienssen R."/>
            <person name="McCombie W.R."/>
            <person name="Wilson R.K."/>
            <person name="Murphy G."/>
            <person name="Bancroft I."/>
            <person name="Volckaert G."/>
            <person name="Wambutt R."/>
            <person name="Dusterhoft A."/>
            <person name="Stiekema W."/>
            <person name="Pohl T."/>
            <person name="Entian K.D."/>
            <person name="Terryn N."/>
            <person name="Hartley N."/>
            <person name="Bent E."/>
            <person name="Johnson S."/>
            <person name="Langham S.A."/>
            <person name="McCullagh B."/>
            <person name="Robben J."/>
            <person name="Grymonprez B."/>
            <person name="Zimmermann W."/>
            <person name="Ramsperger U."/>
            <person name="Wedler H."/>
            <person name="Balke K."/>
            <person name="Wedler E."/>
            <person name="Peters S."/>
            <person name="van Staveren M."/>
            <person name="Dirkse W."/>
            <person name="Mooijman P."/>
            <person name="Lankhorst R.K."/>
            <person name="Weitzenegger T."/>
            <person name="Bothe G."/>
            <person name="Rose M."/>
            <person name="Hauf J."/>
            <person name="Berneiser S."/>
            <person name="Hempel S."/>
            <person name="Feldpausch M."/>
            <person name="Lamberth S."/>
            <person name="Villarroel R."/>
            <person name="Gielen J."/>
            <person name="Ardiles W."/>
            <person name="Bents O."/>
            <person name="Lemcke K."/>
            <person name="Kolesov G."/>
            <person name="Mayer K."/>
            <person name="Rudd S."/>
            <person name="Schoof H."/>
            <person name="Schueller C."/>
            <person name="Zaccaria P."/>
            <person name="Mewes H.W."/>
            <person name="Bevan M."/>
            <person name="Fransz P."/>
        </authorList>
    </citation>
    <scope>NUCLEOTIDE SEQUENCE [LARGE SCALE GENOMIC DNA]</scope>
    <source>
        <strain evidence="6">cv. Columbia</strain>
    </source>
</reference>
<feature type="compositionally biased region" description="Acidic residues" evidence="2">
    <location>
        <begin position="44"/>
        <end position="60"/>
    </location>
</feature>
<accession>F4JWU5</accession>
<dbReference type="InterPro" id="IPR001878">
    <property type="entry name" value="Znf_CCHC"/>
</dbReference>
<dbReference type="KEGG" id="ath:AT5G34870"/>
<dbReference type="ExpressionAtlas" id="F4JWU5">
    <property type="expression patterns" value="differential"/>
</dbReference>
<evidence type="ECO:0000256" key="1">
    <source>
        <dbReference type="PROSITE-ProRule" id="PRU00047"/>
    </source>
</evidence>
<evidence type="ECO:0000313" key="5">
    <source>
        <dbReference type="EMBL" id="AED93913.1"/>
    </source>
</evidence>
<dbReference type="PROSITE" id="PS50158">
    <property type="entry name" value="ZF_CCHC"/>
    <property type="match status" value="1"/>
</dbReference>
<keyword evidence="1" id="KW-0863">Zinc-finger</keyword>
<gene>
    <name evidence="4 5" type="ordered locus">At5g34870</name>
    <name evidence="5" type="ORF">T2L5.20</name>
    <name evidence="5" type="ORF">T2L5_20</name>
</gene>
<dbReference type="GeneID" id="833422"/>
<feature type="compositionally biased region" description="Polar residues" evidence="2">
    <location>
        <begin position="1"/>
        <end position="29"/>
    </location>
</feature>
<reference evidence="6" key="2">
    <citation type="journal article" date="2017" name="Plant J.">
        <title>Araport11: a complete reannotation of the Arabidopsis thaliana reference genome.</title>
        <authorList>
            <person name="Cheng C.Y."/>
            <person name="Krishnakumar V."/>
            <person name="Chan A.P."/>
            <person name="Thibaud-Nissen F."/>
            <person name="Schobel S."/>
            <person name="Town C.D."/>
        </authorList>
    </citation>
    <scope>GENOME REANNOTATION</scope>
    <source>
        <strain evidence="6">cv. Columbia</strain>
    </source>
</reference>
<dbReference type="Proteomes" id="UP000006548">
    <property type="component" value="Chromosome 5"/>
</dbReference>
<dbReference type="HOGENOM" id="CLU_041489_0_0_1"/>
<dbReference type="Gene3D" id="4.10.60.10">
    <property type="entry name" value="Zinc finger, CCHC-type"/>
    <property type="match status" value="1"/>
</dbReference>